<dbReference type="RefSeq" id="WP_114185387.1">
    <property type="nucleotide sequence ID" value="NZ_BJYU01000008.1"/>
</dbReference>
<dbReference type="InterPro" id="IPR024072">
    <property type="entry name" value="DHFR-like_dom_sf"/>
</dbReference>
<sequence>MRKVVAAAFVSLDGVMQAPGGPPEDPTGGFTHGGWTVNYWDEPMGQFMGETFSSPFDLLLGRKTYEIFAAHWPYVDGGDPIAETFNAVTKYVATSSKEPLTWANSVALHGDVAAEIAQLKQGSGPNLLVQGSSVLLQTLLAHDLVDQFRLLTFPLVLGPGKRLFGQGTKPGALTLAKTAVSTTGVIMSVYDRAGAISTGSFELEHPSEAEIARQERVKREG</sequence>
<dbReference type="PANTHER" id="PTHR38011">
    <property type="entry name" value="DIHYDROFOLATE REDUCTASE FAMILY PROTEIN (AFU_ORTHOLOGUE AFUA_8G06820)"/>
    <property type="match status" value="1"/>
</dbReference>
<dbReference type="Gene3D" id="3.40.430.10">
    <property type="entry name" value="Dihydrofolate Reductase, subunit A"/>
    <property type="match status" value="1"/>
</dbReference>
<gene>
    <name evidence="2" type="ORF">MAE02_09820</name>
</gene>
<dbReference type="SUPFAM" id="SSF53597">
    <property type="entry name" value="Dihydrofolate reductase-like"/>
    <property type="match status" value="1"/>
</dbReference>
<comment type="caution">
    <text evidence="2">The sequence shown here is derived from an EMBL/GenBank/DDBJ whole genome shotgun (WGS) entry which is preliminary data.</text>
</comment>
<dbReference type="Proteomes" id="UP000321085">
    <property type="component" value="Unassembled WGS sequence"/>
</dbReference>
<dbReference type="PANTHER" id="PTHR38011:SF2">
    <property type="entry name" value="BIFUNCTIONAL DEAMINASE-REDUCTASE DOMAIN PROTEIN"/>
    <property type="match status" value="1"/>
</dbReference>
<dbReference type="GO" id="GO:0008703">
    <property type="term" value="F:5-amino-6-(5-phosphoribosylamino)uracil reductase activity"/>
    <property type="evidence" value="ECO:0007669"/>
    <property type="project" value="InterPro"/>
</dbReference>
<dbReference type="OrthoDB" id="7342392at2"/>
<dbReference type="Pfam" id="PF01872">
    <property type="entry name" value="RibD_C"/>
    <property type="match status" value="1"/>
</dbReference>
<organism evidence="2 3">
    <name type="scientific">Microvirga aerophila</name>
    <dbReference type="NCBI Taxonomy" id="670291"/>
    <lineage>
        <taxon>Bacteria</taxon>
        <taxon>Pseudomonadati</taxon>
        <taxon>Pseudomonadota</taxon>
        <taxon>Alphaproteobacteria</taxon>
        <taxon>Hyphomicrobiales</taxon>
        <taxon>Methylobacteriaceae</taxon>
        <taxon>Microvirga</taxon>
    </lineage>
</organism>
<proteinExistence type="predicted"/>
<keyword evidence="3" id="KW-1185">Reference proteome</keyword>
<feature type="domain" description="Bacterial bifunctional deaminase-reductase C-terminal" evidence="1">
    <location>
        <begin position="2"/>
        <end position="186"/>
    </location>
</feature>
<dbReference type="GO" id="GO:0009231">
    <property type="term" value="P:riboflavin biosynthetic process"/>
    <property type="evidence" value="ECO:0007669"/>
    <property type="project" value="InterPro"/>
</dbReference>
<dbReference type="AlphaFoldDB" id="A0A512BMU7"/>
<evidence type="ECO:0000313" key="2">
    <source>
        <dbReference type="EMBL" id="GEO13286.1"/>
    </source>
</evidence>
<dbReference type="EMBL" id="BJYU01000008">
    <property type="protein sequence ID" value="GEO13286.1"/>
    <property type="molecule type" value="Genomic_DNA"/>
</dbReference>
<evidence type="ECO:0000313" key="3">
    <source>
        <dbReference type="Proteomes" id="UP000321085"/>
    </source>
</evidence>
<dbReference type="InterPro" id="IPR002734">
    <property type="entry name" value="RibDG_C"/>
</dbReference>
<evidence type="ECO:0000259" key="1">
    <source>
        <dbReference type="Pfam" id="PF01872"/>
    </source>
</evidence>
<dbReference type="InterPro" id="IPR050765">
    <property type="entry name" value="Riboflavin_Biosynth_HTPR"/>
</dbReference>
<accession>A0A512BMU7</accession>
<protein>
    <submittedName>
        <fullName evidence="2">Dihydrofolate reductase</fullName>
    </submittedName>
</protein>
<name>A0A512BMU7_9HYPH</name>
<reference evidence="2 3" key="1">
    <citation type="submission" date="2019-07" db="EMBL/GenBank/DDBJ databases">
        <title>Whole genome shotgun sequence of Microvirga aerophila NBRC 106136.</title>
        <authorList>
            <person name="Hosoyama A."/>
            <person name="Uohara A."/>
            <person name="Ohji S."/>
            <person name="Ichikawa N."/>
        </authorList>
    </citation>
    <scope>NUCLEOTIDE SEQUENCE [LARGE SCALE GENOMIC DNA]</scope>
    <source>
        <strain evidence="2 3">NBRC 106136</strain>
    </source>
</reference>